<keyword evidence="4 7" id="KW-0560">Oxidoreductase</keyword>
<dbReference type="InterPro" id="IPR001128">
    <property type="entry name" value="Cyt_P450"/>
</dbReference>
<dbReference type="GO" id="GO:0020037">
    <property type="term" value="F:heme binding"/>
    <property type="evidence" value="ECO:0007669"/>
    <property type="project" value="InterPro"/>
</dbReference>
<dbReference type="Proteomes" id="UP000050509">
    <property type="component" value="Unassembled WGS sequence"/>
</dbReference>
<evidence type="ECO:0000256" key="7">
    <source>
        <dbReference type="RuleBase" id="RU000461"/>
    </source>
</evidence>
<gene>
    <name evidence="8" type="ORF">SE17_07585</name>
</gene>
<keyword evidence="3 7" id="KW-0479">Metal-binding</keyword>
<dbReference type="GO" id="GO:0016705">
    <property type="term" value="F:oxidoreductase activity, acting on paired donors, with incorporation or reduction of molecular oxygen"/>
    <property type="evidence" value="ECO:0007669"/>
    <property type="project" value="InterPro"/>
</dbReference>
<dbReference type="PANTHER" id="PTHR46696">
    <property type="entry name" value="P450, PUTATIVE (EUROFUNG)-RELATED"/>
    <property type="match status" value="1"/>
</dbReference>
<accession>A0A0P9FKN7</accession>
<comment type="caution">
    <text evidence="8">The sequence shown here is derived from an EMBL/GenBank/DDBJ whole genome shotgun (WGS) entry which is preliminary data.</text>
</comment>
<comment type="similarity">
    <text evidence="1 7">Belongs to the cytochrome P450 family.</text>
</comment>
<dbReference type="AlphaFoldDB" id="A0A0P9FKN7"/>
<dbReference type="Pfam" id="PF00067">
    <property type="entry name" value="p450"/>
    <property type="match status" value="1"/>
</dbReference>
<dbReference type="PRINTS" id="PR00359">
    <property type="entry name" value="BP450"/>
</dbReference>
<evidence type="ECO:0000256" key="4">
    <source>
        <dbReference type="ARBA" id="ARBA00023002"/>
    </source>
</evidence>
<evidence type="ECO:0000256" key="3">
    <source>
        <dbReference type="ARBA" id="ARBA00022723"/>
    </source>
</evidence>
<name>A0A0P9FKN7_9CHLR</name>
<evidence type="ECO:0000256" key="1">
    <source>
        <dbReference type="ARBA" id="ARBA00010617"/>
    </source>
</evidence>
<sequence>MSAPRSYELYGAEFRRNDRAIYARMRAEAPVVQQPGIDGHTPIWFVTGAAEVEQVLADSATFARDPARVSPEMAADFQTPDPRVRAITDNHMLNYDGEDHRRLRALVSKAFTPRVIEALRPRIAAIANELIDAVAARGHMELVGEYAFPLPITVIAELLGVPSERRDDFRIWSDAFVQPAMTAEEQQRAMGLLGAFAAYMGELVAERRQNPRDDLISRLIQVEEQGDRLNESELFSMIALLIVAGHETTVSLIGDAALTLLQHPDALAELRDNPALVPGAIEEFLRYESPVDRALVRFVVRDTLLGGQQLHHGDLLIVALGAANHDEARFAHADELDIHRTPNPHMAFGKGIHYCLGAPLARLEGAIAIQTLIQRLPNLRLERAPDALAWRTAPLFRSLVELPVSWDV</sequence>
<dbReference type="PANTHER" id="PTHR46696:SF1">
    <property type="entry name" value="CYTOCHROME P450 YJIB-RELATED"/>
    <property type="match status" value="1"/>
</dbReference>
<dbReference type="GO" id="GO:0004497">
    <property type="term" value="F:monooxygenase activity"/>
    <property type="evidence" value="ECO:0007669"/>
    <property type="project" value="UniProtKB-KW"/>
</dbReference>
<dbReference type="Gene3D" id="1.10.630.10">
    <property type="entry name" value="Cytochrome P450"/>
    <property type="match status" value="1"/>
</dbReference>
<proteinExistence type="inferred from homology"/>
<organism evidence="8 9">
    <name type="scientific">Kouleothrix aurantiaca</name>
    <dbReference type="NCBI Taxonomy" id="186479"/>
    <lineage>
        <taxon>Bacteria</taxon>
        <taxon>Bacillati</taxon>
        <taxon>Chloroflexota</taxon>
        <taxon>Chloroflexia</taxon>
        <taxon>Chloroflexales</taxon>
        <taxon>Roseiflexineae</taxon>
        <taxon>Roseiflexaceae</taxon>
        <taxon>Kouleothrix</taxon>
    </lineage>
</organism>
<evidence type="ECO:0000256" key="2">
    <source>
        <dbReference type="ARBA" id="ARBA00022617"/>
    </source>
</evidence>
<evidence type="ECO:0000313" key="8">
    <source>
        <dbReference type="EMBL" id="KPV53786.1"/>
    </source>
</evidence>
<keyword evidence="9" id="KW-1185">Reference proteome</keyword>
<reference evidence="8 9" key="1">
    <citation type="submission" date="2015-09" db="EMBL/GenBank/DDBJ databases">
        <title>Draft genome sequence of Kouleothrix aurantiaca JCM 19913.</title>
        <authorList>
            <person name="Hemp J."/>
        </authorList>
    </citation>
    <scope>NUCLEOTIDE SEQUENCE [LARGE SCALE GENOMIC DNA]</scope>
    <source>
        <strain evidence="8 9">COM-B</strain>
    </source>
</reference>
<dbReference type="PROSITE" id="PS00086">
    <property type="entry name" value="CYTOCHROME_P450"/>
    <property type="match status" value="1"/>
</dbReference>
<keyword evidence="6 7" id="KW-0503">Monooxygenase</keyword>
<evidence type="ECO:0008006" key="10">
    <source>
        <dbReference type="Google" id="ProtNLM"/>
    </source>
</evidence>
<protein>
    <recommendedName>
        <fullName evidence="10">Cytochrome</fullName>
    </recommendedName>
</protein>
<dbReference type="InterPro" id="IPR017972">
    <property type="entry name" value="Cyt_P450_CS"/>
</dbReference>
<dbReference type="InterPro" id="IPR036396">
    <property type="entry name" value="Cyt_P450_sf"/>
</dbReference>
<dbReference type="EMBL" id="LJCR01000178">
    <property type="protein sequence ID" value="KPV53786.1"/>
    <property type="molecule type" value="Genomic_DNA"/>
</dbReference>
<evidence type="ECO:0000256" key="5">
    <source>
        <dbReference type="ARBA" id="ARBA00023004"/>
    </source>
</evidence>
<evidence type="ECO:0000256" key="6">
    <source>
        <dbReference type="ARBA" id="ARBA00023033"/>
    </source>
</evidence>
<dbReference type="FunFam" id="1.10.630.10:FF:000018">
    <property type="entry name" value="Cytochrome P450 monooxygenase"/>
    <property type="match status" value="1"/>
</dbReference>
<evidence type="ECO:0000313" key="9">
    <source>
        <dbReference type="Proteomes" id="UP000050509"/>
    </source>
</evidence>
<keyword evidence="2 7" id="KW-0349">Heme</keyword>
<dbReference type="GO" id="GO:0005506">
    <property type="term" value="F:iron ion binding"/>
    <property type="evidence" value="ECO:0007669"/>
    <property type="project" value="InterPro"/>
</dbReference>
<keyword evidence="5 7" id="KW-0408">Iron</keyword>
<dbReference type="CDD" id="cd11029">
    <property type="entry name" value="CYP107-like"/>
    <property type="match status" value="1"/>
</dbReference>
<dbReference type="InterPro" id="IPR002397">
    <property type="entry name" value="Cyt_P450_B"/>
</dbReference>
<dbReference type="SUPFAM" id="SSF48264">
    <property type="entry name" value="Cytochrome P450"/>
    <property type="match status" value="1"/>
</dbReference>
<dbReference type="PATRIC" id="fig|186479.3.peg.2963"/>